<evidence type="ECO:0000313" key="6">
    <source>
        <dbReference type="RefSeq" id="XP_055868129.1"/>
    </source>
</evidence>
<comment type="function">
    <text evidence="2">Hydrolase that can remove 'Lys-48'-linked conjugated ubiquitin from proteins.</text>
</comment>
<dbReference type="SMART" id="SM01174">
    <property type="entry name" value="DUF4205"/>
    <property type="match status" value="1"/>
</dbReference>
<dbReference type="GO" id="GO:0004843">
    <property type="term" value="F:cysteine-type deubiquitinase activity"/>
    <property type="evidence" value="ECO:0007669"/>
    <property type="project" value="UniProtKB-UniRule"/>
</dbReference>
<comment type="catalytic activity">
    <reaction evidence="2">
        <text>Thiol-dependent hydrolysis of ester, thioester, amide, peptide and isopeptide bonds formed by the C-terminal Gly of ubiquitin (a 76-residue protein attached to proteins as an intracellular targeting signal).</text>
        <dbReference type="EC" id="3.4.19.12"/>
    </reaction>
</comment>
<organism evidence="4 6">
    <name type="scientific">Biomphalaria glabrata</name>
    <name type="common">Bloodfluke planorb</name>
    <name type="synonym">Freshwater snail</name>
    <dbReference type="NCBI Taxonomy" id="6526"/>
    <lineage>
        <taxon>Eukaryota</taxon>
        <taxon>Metazoa</taxon>
        <taxon>Spiralia</taxon>
        <taxon>Lophotrochozoa</taxon>
        <taxon>Mollusca</taxon>
        <taxon>Gastropoda</taxon>
        <taxon>Heterobranchia</taxon>
        <taxon>Euthyneura</taxon>
        <taxon>Panpulmonata</taxon>
        <taxon>Hygrophila</taxon>
        <taxon>Lymnaeoidea</taxon>
        <taxon>Planorbidae</taxon>
        <taxon>Biomphalaria</taxon>
    </lineage>
</organism>
<dbReference type="GO" id="GO:1990380">
    <property type="term" value="F:K48-linked deubiquitinase activity"/>
    <property type="evidence" value="ECO:0007669"/>
    <property type="project" value="UniProtKB-UniRule"/>
</dbReference>
<keyword evidence="2" id="KW-0788">Thiol protease</keyword>
<dbReference type="GO" id="GO:0071108">
    <property type="term" value="P:protein K48-linked deubiquitination"/>
    <property type="evidence" value="ECO:0007669"/>
    <property type="project" value="InterPro"/>
</dbReference>
<dbReference type="Proteomes" id="UP001165740">
    <property type="component" value="Chromosome 15"/>
</dbReference>
<sequence length="480" mass="54617">MDNASDPLLTERDKLTRLLSFLDIETKIGPGNEPKRQSSFPIQGRRSLAASFDGSIVDHPIPTLSPPLVTQRLQTFYVDSWPAITVKRGDTIIFPNTPRKSSSNTLGGIPITLDTAVELRSIVYGSPMHSFSKDWQKATLKFYLLDSPFPFGIETSKCGARGLALCVQGFMLKHLIFDREYKSSVLQEAGVLKPTAFERRRALAGAVCEMLWQAGDRRKCCVCLKQQEPCFGPDYRYRPDSITEKLHLFEFKKFEDLHNFIKRHLEEFQTEHGNGCILFLYSLVLSRTIPKIREEIKVKPGFKLKLLSDMEDPTQSLINLALTGSATPHLHNGELLYDDKGNLLPHPVHGIQTRSQIGFMFWDKGEDPEKRTEVGSMLKTPKNPIWVSKVNGQFGLLFSLNPDLVSDWRVENKFTMWYYTGLLSQLKPTVLSIETRVGRPRPKTGLQRREEENKIPPLENCIMTKWYGADVKWNGTVPFV</sequence>
<evidence type="ECO:0000313" key="4">
    <source>
        <dbReference type="Proteomes" id="UP001165740"/>
    </source>
</evidence>
<dbReference type="Pfam" id="PF13898">
    <property type="entry name" value="MINDY-3_4_CD"/>
    <property type="match status" value="1"/>
</dbReference>
<accession>A0A9W2YZJ1</accession>
<dbReference type="RefSeq" id="XP_055868128.1">
    <property type="nucleotide sequence ID" value="XM_056012153.1"/>
</dbReference>
<keyword evidence="2" id="KW-0378">Hydrolase</keyword>
<dbReference type="PANTHER" id="PTHR12473:SF18">
    <property type="entry name" value="INACTIVE UBIQUITIN CARBOXYL-TERMINAL HYDROLASE MINDY-4B"/>
    <property type="match status" value="1"/>
</dbReference>
<dbReference type="EC" id="3.4.19.12" evidence="2"/>
<comment type="similarity">
    <text evidence="1 2">Belongs to the MINDY deubiquitinase family. FAM188 subfamily.</text>
</comment>
<dbReference type="RefSeq" id="XP_055868129.1">
    <property type="nucleotide sequence ID" value="XM_056012154.1"/>
</dbReference>
<keyword evidence="2" id="KW-0645">Protease</keyword>
<dbReference type="GO" id="GO:0006508">
    <property type="term" value="P:proteolysis"/>
    <property type="evidence" value="ECO:0007669"/>
    <property type="project" value="UniProtKB-KW"/>
</dbReference>
<evidence type="ECO:0000256" key="2">
    <source>
        <dbReference type="RuleBase" id="RU367088"/>
    </source>
</evidence>
<keyword evidence="2" id="KW-0833">Ubl conjugation pathway</keyword>
<dbReference type="GeneID" id="106060995"/>
<dbReference type="InterPro" id="IPR039785">
    <property type="entry name" value="MINY3/4"/>
</dbReference>
<protein>
    <recommendedName>
        <fullName evidence="2">Ubiquitin carboxyl-terminal hydrolase MINDY</fullName>
        <ecNumber evidence="2">3.4.19.12</ecNumber>
    </recommendedName>
</protein>
<dbReference type="InterPro" id="IPR025257">
    <property type="entry name" value="MINDY-3/4_CD"/>
</dbReference>
<reference evidence="5 6" key="1">
    <citation type="submission" date="2025-04" db="UniProtKB">
        <authorList>
            <consortium name="RefSeq"/>
        </authorList>
    </citation>
    <scope>IDENTIFICATION</scope>
</reference>
<name>A0A9W2YZJ1_BIOGL</name>
<dbReference type="OMA" id="DHLQCFK"/>
<evidence type="ECO:0000313" key="5">
    <source>
        <dbReference type="RefSeq" id="XP_055868128.1"/>
    </source>
</evidence>
<proteinExistence type="inferred from homology"/>
<dbReference type="OrthoDB" id="10263628at2759"/>
<evidence type="ECO:0000259" key="3">
    <source>
        <dbReference type="SMART" id="SM01174"/>
    </source>
</evidence>
<keyword evidence="4" id="KW-1185">Reference proteome</keyword>
<evidence type="ECO:0000256" key="1">
    <source>
        <dbReference type="ARBA" id="ARBA00011074"/>
    </source>
</evidence>
<dbReference type="PANTHER" id="PTHR12473">
    <property type="entry name" value="UBIQUITIN CARBOXYL-TERMINAL HYDROLASE MINDY-4-RELATED"/>
    <property type="match status" value="1"/>
</dbReference>
<dbReference type="AlphaFoldDB" id="A0A9W2YZJ1"/>
<gene>
    <name evidence="5 6" type="primary">LOC106060995</name>
</gene>
<feature type="domain" description="Deubiquitinating enzyme MINDY-3/4 conserved" evidence="3">
    <location>
        <begin position="120"/>
        <end position="475"/>
    </location>
</feature>